<evidence type="ECO:0000313" key="2">
    <source>
        <dbReference type="EMBL" id="MED6222075.1"/>
    </source>
</evidence>
<reference evidence="2 3" key="1">
    <citation type="journal article" date="2023" name="Plants (Basel)">
        <title>Bridging the Gap: Combining Genomics and Transcriptomics Approaches to Understand Stylosanthes scabra, an Orphan Legume from the Brazilian Caatinga.</title>
        <authorList>
            <person name="Ferreira-Neto J.R.C."/>
            <person name="da Silva M.D."/>
            <person name="Binneck E."/>
            <person name="de Melo N.F."/>
            <person name="da Silva R.H."/>
            <person name="de Melo A.L.T.M."/>
            <person name="Pandolfi V."/>
            <person name="Bustamante F.O."/>
            <person name="Brasileiro-Vidal A.C."/>
            <person name="Benko-Iseppon A.M."/>
        </authorList>
    </citation>
    <scope>NUCLEOTIDE SEQUENCE [LARGE SCALE GENOMIC DNA]</scope>
    <source>
        <tissue evidence="2">Leaves</tissue>
    </source>
</reference>
<organism evidence="2 3">
    <name type="scientific">Stylosanthes scabra</name>
    <dbReference type="NCBI Taxonomy" id="79078"/>
    <lineage>
        <taxon>Eukaryota</taxon>
        <taxon>Viridiplantae</taxon>
        <taxon>Streptophyta</taxon>
        <taxon>Embryophyta</taxon>
        <taxon>Tracheophyta</taxon>
        <taxon>Spermatophyta</taxon>
        <taxon>Magnoliopsida</taxon>
        <taxon>eudicotyledons</taxon>
        <taxon>Gunneridae</taxon>
        <taxon>Pentapetalae</taxon>
        <taxon>rosids</taxon>
        <taxon>fabids</taxon>
        <taxon>Fabales</taxon>
        <taxon>Fabaceae</taxon>
        <taxon>Papilionoideae</taxon>
        <taxon>50 kb inversion clade</taxon>
        <taxon>dalbergioids sensu lato</taxon>
        <taxon>Dalbergieae</taxon>
        <taxon>Pterocarpus clade</taxon>
        <taxon>Stylosanthes</taxon>
    </lineage>
</organism>
<dbReference type="EMBL" id="JASCZI010272406">
    <property type="protein sequence ID" value="MED6222075.1"/>
    <property type="molecule type" value="Genomic_DNA"/>
</dbReference>
<feature type="region of interest" description="Disordered" evidence="1">
    <location>
        <begin position="1"/>
        <end position="21"/>
    </location>
</feature>
<accession>A0ABU6ZJG3</accession>
<comment type="caution">
    <text evidence="2">The sequence shown here is derived from an EMBL/GenBank/DDBJ whole genome shotgun (WGS) entry which is preliminary data.</text>
</comment>
<evidence type="ECO:0000256" key="1">
    <source>
        <dbReference type="SAM" id="MobiDB-lite"/>
    </source>
</evidence>
<gene>
    <name evidence="2" type="ORF">PIB30_060954</name>
</gene>
<dbReference type="Proteomes" id="UP001341840">
    <property type="component" value="Unassembled WGS sequence"/>
</dbReference>
<name>A0ABU6ZJG3_9FABA</name>
<sequence length="91" mass="9835">MKGSKVLQQYSDRSASKAGRKSWKCTVYRSVGCSGSGSRRRDEFKGKHGGVTVTDLLSAHLQIDEGLMDWRSVDGPSVCGDGSDEAELDPI</sequence>
<keyword evidence="3" id="KW-1185">Reference proteome</keyword>
<feature type="compositionally biased region" description="Polar residues" evidence="1">
    <location>
        <begin position="1"/>
        <end position="13"/>
    </location>
</feature>
<evidence type="ECO:0000313" key="3">
    <source>
        <dbReference type="Proteomes" id="UP001341840"/>
    </source>
</evidence>
<protein>
    <submittedName>
        <fullName evidence="2">Uncharacterized protein</fullName>
    </submittedName>
</protein>
<proteinExistence type="predicted"/>